<name>A0A4R4W7B7_9ACTN</name>
<gene>
    <name evidence="1" type="ORF">E1294_43130</name>
</gene>
<dbReference type="EMBL" id="SMKP01000194">
    <property type="protein sequence ID" value="TDD12887.1"/>
    <property type="molecule type" value="Genomic_DNA"/>
</dbReference>
<evidence type="ECO:0000313" key="1">
    <source>
        <dbReference type="EMBL" id="TDD12887.1"/>
    </source>
</evidence>
<evidence type="ECO:0000313" key="2">
    <source>
        <dbReference type="Proteomes" id="UP000294543"/>
    </source>
</evidence>
<proteinExistence type="predicted"/>
<dbReference type="Proteomes" id="UP000294543">
    <property type="component" value="Unassembled WGS sequence"/>
</dbReference>
<protein>
    <submittedName>
        <fullName evidence="1">Uncharacterized protein</fullName>
    </submittedName>
</protein>
<reference evidence="1 2" key="1">
    <citation type="submission" date="2019-03" db="EMBL/GenBank/DDBJ databases">
        <title>Draft genome sequences of novel Actinobacteria.</title>
        <authorList>
            <person name="Sahin N."/>
            <person name="Ay H."/>
            <person name="Saygin H."/>
        </authorList>
    </citation>
    <scope>NUCLEOTIDE SEQUENCE [LARGE SCALE GENOMIC DNA]</scope>
    <source>
        <strain evidence="1 2">KC712</strain>
    </source>
</reference>
<sequence>MTARWPRLTRAHAIVLLLPRPAGQPERTVLTLTEGSFSYGTPQAVLDGQTRRIILTRAELADAEIRVLPGTGGRLAPGCRARLDQLLGYLNAWLADEQQVAGTPR</sequence>
<dbReference type="AlphaFoldDB" id="A0A4R4W7B7"/>
<keyword evidence="2" id="KW-1185">Reference proteome</keyword>
<accession>A0A4R4W7B7</accession>
<comment type="caution">
    <text evidence="1">The sequence shown here is derived from an EMBL/GenBank/DDBJ whole genome shotgun (WGS) entry which is preliminary data.</text>
</comment>
<organism evidence="1 2">
    <name type="scientific">Nonomuraea diastatica</name>
    <dbReference type="NCBI Taxonomy" id="1848329"/>
    <lineage>
        <taxon>Bacteria</taxon>
        <taxon>Bacillati</taxon>
        <taxon>Actinomycetota</taxon>
        <taxon>Actinomycetes</taxon>
        <taxon>Streptosporangiales</taxon>
        <taxon>Streptosporangiaceae</taxon>
        <taxon>Nonomuraea</taxon>
    </lineage>
</organism>
<dbReference type="RefSeq" id="WP_132517089.1">
    <property type="nucleotide sequence ID" value="NZ_SMKP01000194.1"/>
</dbReference>